<dbReference type="PROSITE" id="PS51186">
    <property type="entry name" value="GNAT"/>
    <property type="match status" value="1"/>
</dbReference>
<organism evidence="4 5">
    <name type="scientific">Aliidongia dinghuensis</name>
    <dbReference type="NCBI Taxonomy" id="1867774"/>
    <lineage>
        <taxon>Bacteria</taxon>
        <taxon>Pseudomonadati</taxon>
        <taxon>Pseudomonadota</taxon>
        <taxon>Alphaproteobacteria</taxon>
        <taxon>Rhodospirillales</taxon>
        <taxon>Dongiaceae</taxon>
        <taxon>Aliidongia</taxon>
    </lineage>
</organism>
<accession>A0A8J2YQZ6</accession>
<reference evidence="4" key="2">
    <citation type="submission" date="2020-09" db="EMBL/GenBank/DDBJ databases">
        <authorList>
            <person name="Sun Q."/>
            <person name="Zhou Y."/>
        </authorList>
    </citation>
    <scope>NUCLEOTIDE SEQUENCE</scope>
    <source>
        <strain evidence="4">CGMCC 1.15725</strain>
    </source>
</reference>
<evidence type="ECO:0000313" key="5">
    <source>
        <dbReference type="Proteomes" id="UP000646365"/>
    </source>
</evidence>
<keyword evidence="1" id="KW-0808">Transferase</keyword>
<dbReference type="GO" id="GO:0016747">
    <property type="term" value="F:acyltransferase activity, transferring groups other than amino-acyl groups"/>
    <property type="evidence" value="ECO:0007669"/>
    <property type="project" value="InterPro"/>
</dbReference>
<dbReference type="CDD" id="cd04301">
    <property type="entry name" value="NAT_SF"/>
    <property type="match status" value="1"/>
</dbReference>
<protein>
    <submittedName>
        <fullName evidence="4">Acetyltransferase</fullName>
    </submittedName>
</protein>
<name>A0A8J2YQZ6_9PROT</name>
<dbReference type="InterPro" id="IPR050832">
    <property type="entry name" value="Bact_Acetyltransf"/>
</dbReference>
<evidence type="ECO:0000313" key="4">
    <source>
        <dbReference type="EMBL" id="GGF02988.1"/>
    </source>
</evidence>
<evidence type="ECO:0000259" key="3">
    <source>
        <dbReference type="PROSITE" id="PS51186"/>
    </source>
</evidence>
<dbReference type="SUPFAM" id="SSF55729">
    <property type="entry name" value="Acyl-CoA N-acyltransferases (Nat)"/>
    <property type="match status" value="1"/>
</dbReference>
<dbReference type="AlphaFoldDB" id="A0A8J2YQZ6"/>
<dbReference type="Proteomes" id="UP000646365">
    <property type="component" value="Unassembled WGS sequence"/>
</dbReference>
<dbReference type="PANTHER" id="PTHR43877">
    <property type="entry name" value="AMINOALKYLPHOSPHONATE N-ACETYLTRANSFERASE-RELATED-RELATED"/>
    <property type="match status" value="1"/>
</dbReference>
<comment type="caution">
    <text evidence="4">The sequence shown here is derived from an EMBL/GenBank/DDBJ whole genome shotgun (WGS) entry which is preliminary data.</text>
</comment>
<dbReference type="PANTHER" id="PTHR43877:SF2">
    <property type="entry name" value="AMINOALKYLPHOSPHONATE N-ACETYLTRANSFERASE-RELATED"/>
    <property type="match status" value="1"/>
</dbReference>
<reference evidence="4" key="1">
    <citation type="journal article" date="2014" name="Int. J. Syst. Evol. Microbiol.">
        <title>Complete genome sequence of Corynebacterium casei LMG S-19264T (=DSM 44701T), isolated from a smear-ripened cheese.</title>
        <authorList>
            <consortium name="US DOE Joint Genome Institute (JGI-PGF)"/>
            <person name="Walter F."/>
            <person name="Albersmeier A."/>
            <person name="Kalinowski J."/>
            <person name="Ruckert C."/>
        </authorList>
    </citation>
    <scope>NUCLEOTIDE SEQUENCE</scope>
    <source>
        <strain evidence="4">CGMCC 1.15725</strain>
    </source>
</reference>
<proteinExistence type="predicted"/>
<sequence length="180" mass="19781">MRPRRSTWQHPAAPKPPYAREPFKGVILSDLTYRRATATDLPALVAMLADDMLGQARERPEDPLPDAYRAGFAAIDEDPRQLLLVVERAGAIAGMLQLTFIPGISHMGAWRCQIEGVRVASTARGAGIGEAMLRHAIGVAREHGCRIVQLTTNKARADAKRFYERLGFEPAHEGMKLTLG</sequence>
<dbReference type="InterPro" id="IPR000182">
    <property type="entry name" value="GNAT_dom"/>
</dbReference>
<dbReference type="InterPro" id="IPR016181">
    <property type="entry name" value="Acyl_CoA_acyltransferase"/>
</dbReference>
<keyword evidence="5" id="KW-1185">Reference proteome</keyword>
<feature type="domain" description="N-acetyltransferase" evidence="3">
    <location>
        <begin position="31"/>
        <end position="180"/>
    </location>
</feature>
<gene>
    <name evidence="4" type="ORF">GCM10011611_05620</name>
</gene>
<keyword evidence="2" id="KW-0012">Acyltransferase</keyword>
<evidence type="ECO:0000256" key="1">
    <source>
        <dbReference type="ARBA" id="ARBA00022679"/>
    </source>
</evidence>
<dbReference type="Gene3D" id="3.40.630.30">
    <property type="match status" value="1"/>
</dbReference>
<evidence type="ECO:0000256" key="2">
    <source>
        <dbReference type="ARBA" id="ARBA00023315"/>
    </source>
</evidence>
<dbReference type="EMBL" id="BMJQ01000001">
    <property type="protein sequence ID" value="GGF02988.1"/>
    <property type="molecule type" value="Genomic_DNA"/>
</dbReference>
<dbReference type="Pfam" id="PF00583">
    <property type="entry name" value="Acetyltransf_1"/>
    <property type="match status" value="1"/>
</dbReference>